<gene>
    <name evidence="3" type="ORF">TMPK1_41500</name>
</gene>
<protein>
    <submittedName>
        <fullName evidence="3">Uncharacterized protein</fullName>
    </submittedName>
</protein>
<feature type="compositionally biased region" description="Low complexity" evidence="1">
    <location>
        <begin position="58"/>
        <end position="74"/>
    </location>
</feature>
<evidence type="ECO:0000313" key="4">
    <source>
        <dbReference type="Proteomes" id="UP000681075"/>
    </source>
</evidence>
<dbReference type="RefSeq" id="WP_420245728.1">
    <property type="nucleotide sequence ID" value="NZ_BOPV01000002.1"/>
</dbReference>
<comment type="caution">
    <text evidence="3">The sequence shown here is derived from an EMBL/GenBank/DDBJ whole genome shotgun (WGS) entry which is preliminary data.</text>
</comment>
<evidence type="ECO:0000256" key="1">
    <source>
        <dbReference type="SAM" id="MobiDB-lite"/>
    </source>
</evidence>
<proteinExistence type="predicted"/>
<reference evidence="3" key="1">
    <citation type="submission" date="2021-02" db="EMBL/GenBank/DDBJ databases">
        <title>Genome sequence of Rhodospirillales sp. strain TMPK1 isolated from soil.</title>
        <authorList>
            <person name="Nakai R."/>
            <person name="Kusada H."/>
            <person name="Tamaki H."/>
        </authorList>
    </citation>
    <scope>NUCLEOTIDE SEQUENCE</scope>
    <source>
        <strain evidence="3">TMPK1</strain>
    </source>
</reference>
<organism evidence="3 4">
    <name type="scientific">Roseiterribacter gracilis</name>
    <dbReference type="NCBI Taxonomy" id="2812848"/>
    <lineage>
        <taxon>Bacteria</taxon>
        <taxon>Pseudomonadati</taxon>
        <taxon>Pseudomonadota</taxon>
        <taxon>Alphaproteobacteria</taxon>
        <taxon>Rhodospirillales</taxon>
        <taxon>Roseiterribacteraceae</taxon>
        <taxon>Roseiterribacter</taxon>
    </lineage>
</organism>
<evidence type="ECO:0000313" key="3">
    <source>
        <dbReference type="EMBL" id="GIL41913.1"/>
    </source>
</evidence>
<dbReference type="Proteomes" id="UP000681075">
    <property type="component" value="Unassembled WGS sequence"/>
</dbReference>
<sequence length="82" mass="8259">MGQIRRVALVAMALTVMGSAAFAGEAKPAAEPVKTSTTDRLKAKKKAPAASLDKKTVAAPAKPAAPRQPAAAAPRHTAKVGS</sequence>
<name>A0A8S8XEX0_9PROT</name>
<dbReference type="AlphaFoldDB" id="A0A8S8XEX0"/>
<accession>A0A8S8XEX0</accession>
<keyword evidence="2" id="KW-0732">Signal</keyword>
<evidence type="ECO:0000256" key="2">
    <source>
        <dbReference type="SAM" id="SignalP"/>
    </source>
</evidence>
<feature type="region of interest" description="Disordered" evidence="1">
    <location>
        <begin position="25"/>
        <end position="82"/>
    </location>
</feature>
<dbReference type="EMBL" id="BOPV01000002">
    <property type="protein sequence ID" value="GIL41913.1"/>
    <property type="molecule type" value="Genomic_DNA"/>
</dbReference>
<feature type="signal peptide" evidence="2">
    <location>
        <begin position="1"/>
        <end position="23"/>
    </location>
</feature>
<feature type="chain" id="PRO_5035752635" evidence="2">
    <location>
        <begin position="24"/>
        <end position="82"/>
    </location>
</feature>
<keyword evidence="4" id="KW-1185">Reference proteome</keyword>